<dbReference type="Gene3D" id="3.30.1490.300">
    <property type="match status" value="1"/>
</dbReference>
<dbReference type="InterPro" id="IPR005883">
    <property type="entry name" value="PilM"/>
</dbReference>
<dbReference type="InterPro" id="IPR003494">
    <property type="entry name" value="SHS2_FtsA"/>
</dbReference>
<dbReference type="InterPro" id="IPR050696">
    <property type="entry name" value="FtsA/MreB"/>
</dbReference>
<dbReference type="AlphaFoldDB" id="A0A5R9GZA3"/>
<dbReference type="CDD" id="cd24049">
    <property type="entry name" value="ASKHA_NBD_PilM"/>
    <property type="match status" value="1"/>
</dbReference>
<protein>
    <submittedName>
        <fullName evidence="2">Type IV pilus assembly protein PilM</fullName>
    </submittedName>
</protein>
<gene>
    <name evidence="2" type="primary">pilM</name>
    <name evidence="2" type="ORF">FEF65_01435</name>
</gene>
<dbReference type="PIRSF" id="PIRSF019169">
    <property type="entry name" value="PilM"/>
    <property type="match status" value="1"/>
</dbReference>
<proteinExistence type="predicted"/>
<sequence length="350" mass="38761">MMGIDISSTGIKLVELSRSRSGYELTAMAAIPLPRDAIVENTIIDSTAVTHALVEAIEQARPGCKNVALAVSGNAVIIKTITVPMATEFELEARIEFEADQYVPYDIDDVFLDFFIQGMNAEDPELMDVVLVACKREVVEDYQLVLNEAGLQVRCMDCAVFAVENAAELTDEHEGPIAGDDTPPDAESEVHALVNIGANMMNINVLINGRMAFVRDQFFGGHNLTEEIQKEHGLSYQEAEKLKVERFADIHPEALERFYNGLTSELVRSLDFYSASRAEFPVRKLFISGGCALIPNIAIELEQRLGIDSAVLNPLKNIKMNRRKFDVEQLQRIGPMLMVPVGLALRNFDA</sequence>
<dbReference type="SMART" id="SM00842">
    <property type="entry name" value="FtsA"/>
    <property type="match status" value="1"/>
</dbReference>
<dbReference type="OrthoDB" id="5290269at2"/>
<evidence type="ECO:0000313" key="2">
    <source>
        <dbReference type="EMBL" id="TLS69283.1"/>
    </source>
</evidence>
<keyword evidence="3" id="KW-1185">Reference proteome</keyword>
<evidence type="ECO:0000313" key="3">
    <source>
        <dbReference type="Proteomes" id="UP000306585"/>
    </source>
</evidence>
<comment type="caution">
    <text evidence="2">The sequence shown here is derived from an EMBL/GenBank/DDBJ whole genome shotgun (WGS) entry which is preliminary data.</text>
</comment>
<dbReference type="GO" id="GO:0051301">
    <property type="term" value="P:cell division"/>
    <property type="evidence" value="ECO:0007669"/>
    <property type="project" value="InterPro"/>
</dbReference>
<feature type="domain" description="SHS2" evidence="1">
    <location>
        <begin position="1"/>
        <end position="167"/>
    </location>
</feature>
<dbReference type="Pfam" id="PF11104">
    <property type="entry name" value="PilM_2"/>
    <property type="match status" value="1"/>
</dbReference>
<name>A0A5R9GZA3_9PROT</name>
<dbReference type="NCBIfam" id="TIGR01175">
    <property type="entry name" value="pilM"/>
    <property type="match status" value="1"/>
</dbReference>
<evidence type="ECO:0000259" key="1">
    <source>
        <dbReference type="SMART" id="SM00842"/>
    </source>
</evidence>
<dbReference type="Gene3D" id="3.30.420.40">
    <property type="match status" value="2"/>
</dbReference>
<dbReference type="SUPFAM" id="SSF53067">
    <property type="entry name" value="Actin-like ATPase domain"/>
    <property type="match status" value="2"/>
</dbReference>
<dbReference type="InterPro" id="IPR043129">
    <property type="entry name" value="ATPase_NBD"/>
</dbReference>
<dbReference type="Proteomes" id="UP000306585">
    <property type="component" value="Unassembled WGS sequence"/>
</dbReference>
<reference evidence="2 3" key="1">
    <citation type="journal article" date="2019" name="Appl. Environ. Microbiol.">
        <title>Environmental Evidence and Genomic Insight of Iron-oxidizing Bacteria Preference Towards More Corrosion Resistant Stainless Steel at Higher Salinities.</title>
        <authorList>
            <person name="Garrison C.E."/>
            <person name="Price K.A."/>
            <person name="Field E.K."/>
        </authorList>
    </citation>
    <scope>NUCLEOTIDE SEQUENCE [LARGE SCALE GENOMIC DNA]</scope>
    <source>
        <strain evidence="2 3">P3</strain>
    </source>
</reference>
<accession>A0A5R9GZA3</accession>
<dbReference type="PANTHER" id="PTHR32432">
    <property type="entry name" value="CELL DIVISION PROTEIN FTSA-RELATED"/>
    <property type="match status" value="1"/>
</dbReference>
<dbReference type="EMBL" id="VBRY01000001">
    <property type="protein sequence ID" value="TLS69283.1"/>
    <property type="molecule type" value="Genomic_DNA"/>
</dbReference>
<organism evidence="2 3">
    <name type="scientific">Mariprofundus erugo</name>
    <dbReference type="NCBI Taxonomy" id="2528639"/>
    <lineage>
        <taxon>Bacteria</taxon>
        <taxon>Pseudomonadati</taxon>
        <taxon>Pseudomonadota</taxon>
        <taxon>Candidatius Mariprofundia</taxon>
        <taxon>Mariprofundales</taxon>
        <taxon>Mariprofundaceae</taxon>
        <taxon>Mariprofundus</taxon>
    </lineage>
</organism>
<dbReference type="PANTHER" id="PTHR32432:SF3">
    <property type="entry name" value="ETHANOLAMINE UTILIZATION PROTEIN EUTJ"/>
    <property type="match status" value="1"/>
</dbReference>